<accession>A0A507DTW0</accession>
<dbReference type="Gene3D" id="1.10.630.10">
    <property type="entry name" value="Cytochrome P450"/>
    <property type="match status" value="1"/>
</dbReference>
<evidence type="ECO:0008006" key="5">
    <source>
        <dbReference type="Google" id="ProtNLM"/>
    </source>
</evidence>
<dbReference type="GO" id="GO:0016705">
    <property type="term" value="F:oxidoreductase activity, acting on paired donors, with incorporation or reduction of molecular oxygen"/>
    <property type="evidence" value="ECO:0007669"/>
    <property type="project" value="InterPro"/>
</dbReference>
<dbReference type="GO" id="GO:0004497">
    <property type="term" value="F:monooxygenase activity"/>
    <property type="evidence" value="ECO:0007669"/>
    <property type="project" value="InterPro"/>
</dbReference>
<gene>
    <name evidence="3" type="ORF">SeMB42_g00014</name>
</gene>
<dbReference type="InterPro" id="IPR001128">
    <property type="entry name" value="Cyt_P450"/>
</dbReference>
<comment type="similarity">
    <text evidence="1">Belongs to the cytochrome P450 family.</text>
</comment>
<evidence type="ECO:0000256" key="1">
    <source>
        <dbReference type="ARBA" id="ARBA00010617"/>
    </source>
</evidence>
<dbReference type="PANTHER" id="PTHR24305:SF166">
    <property type="entry name" value="CYTOCHROME P450 12A4, MITOCHONDRIAL-RELATED"/>
    <property type="match status" value="1"/>
</dbReference>
<dbReference type="AlphaFoldDB" id="A0A507DTW0"/>
<feature type="binding site" description="axial binding residue" evidence="2">
    <location>
        <position position="480"/>
    </location>
    <ligand>
        <name>heme</name>
        <dbReference type="ChEBI" id="CHEBI:30413"/>
    </ligand>
    <ligandPart>
        <name>Fe</name>
        <dbReference type="ChEBI" id="CHEBI:18248"/>
    </ligandPart>
</feature>
<dbReference type="InterPro" id="IPR036396">
    <property type="entry name" value="Cyt_P450_sf"/>
</dbReference>
<protein>
    <recommendedName>
        <fullName evidence="5">Cytochrome P450</fullName>
    </recommendedName>
</protein>
<dbReference type="Pfam" id="PF00067">
    <property type="entry name" value="p450"/>
    <property type="match status" value="1"/>
</dbReference>
<dbReference type="SUPFAM" id="SSF48264">
    <property type="entry name" value="Cytochrome P450"/>
    <property type="match status" value="1"/>
</dbReference>
<keyword evidence="2" id="KW-0349">Heme</keyword>
<dbReference type="PRINTS" id="PR00463">
    <property type="entry name" value="EP450I"/>
</dbReference>
<organism evidence="3 4">
    <name type="scientific">Synchytrium endobioticum</name>
    <dbReference type="NCBI Taxonomy" id="286115"/>
    <lineage>
        <taxon>Eukaryota</taxon>
        <taxon>Fungi</taxon>
        <taxon>Fungi incertae sedis</taxon>
        <taxon>Chytridiomycota</taxon>
        <taxon>Chytridiomycota incertae sedis</taxon>
        <taxon>Chytridiomycetes</taxon>
        <taxon>Synchytriales</taxon>
        <taxon>Synchytriaceae</taxon>
        <taxon>Synchytrium</taxon>
    </lineage>
</organism>
<dbReference type="STRING" id="286115.A0A507DTW0"/>
<dbReference type="CDD" id="cd00302">
    <property type="entry name" value="cytochrome_P450"/>
    <property type="match status" value="1"/>
</dbReference>
<dbReference type="InterPro" id="IPR002401">
    <property type="entry name" value="Cyt_P450_E_grp-I"/>
</dbReference>
<reference evidence="3 4" key="1">
    <citation type="journal article" date="2019" name="Sci. Rep.">
        <title>Comparative genomics of chytrid fungi reveal insights into the obligate biotrophic and pathogenic lifestyle of Synchytrium endobioticum.</title>
        <authorList>
            <person name="van de Vossenberg B.T.L.H."/>
            <person name="Warris S."/>
            <person name="Nguyen H.D.T."/>
            <person name="van Gent-Pelzer M.P.E."/>
            <person name="Joly D.L."/>
            <person name="van de Geest H.C."/>
            <person name="Bonants P.J.M."/>
            <person name="Smith D.S."/>
            <person name="Levesque C.A."/>
            <person name="van der Lee T.A.J."/>
        </authorList>
    </citation>
    <scope>NUCLEOTIDE SEQUENCE [LARGE SCALE GENOMIC DNA]</scope>
    <source>
        <strain evidence="3 4">MB42</strain>
    </source>
</reference>
<dbReference type="VEuPathDB" id="FungiDB:SeMB42_g00014"/>
<keyword evidence="2" id="KW-0408">Iron</keyword>
<comment type="caution">
    <text evidence="3">The sequence shown here is derived from an EMBL/GenBank/DDBJ whole genome shotgun (WGS) entry which is preliminary data.</text>
</comment>
<dbReference type="GO" id="GO:0005506">
    <property type="term" value="F:iron ion binding"/>
    <property type="evidence" value="ECO:0007669"/>
    <property type="project" value="InterPro"/>
</dbReference>
<keyword evidence="4" id="KW-1185">Reference proteome</keyword>
<evidence type="ECO:0000313" key="3">
    <source>
        <dbReference type="EMBL" id="TPX54986.1"/>
    </source>
</evidence>
<dbReference type="GO" id="GO:0020037">
    <property type="term" value="F:heme binding"/>
    <property type="evidence" value="ECO:0007669"/>
    <property type="project" value="InterPro"/>
</dbReference>
<evidence type="ECO:0000256" key="2">
    <source>
        <dbReference type="PIRSR" id="PIRSR602401-1"/>
    </source>
</evidence>
<dbReference type="Proteomes" id="UP000317494">
    <property type="component" value="Unassembled WGS sequence"/>
</dbReference>
<sequence length="535" mass="59207">MCPNSHLDEHQSAVTAATRKSRNLHQDIEKYNKMDFIRKHPAAVILAIAVSTSAYAVYSFGKPKNKSVPGPSFFSRQFLKDVVDARKKHTMHALLTSLCGTYGPIVRLPPPVFGLMEVILLTDAPESKRVLTSKDEFDRTDLMKRLSLSPHALPALTGAEHRRHRKILQPAFGPRSFRQVPGVVEGSMQQLFAIWGRLRADGHVVVDASVHMKNLVVEVLGHILFGHAFGMVDALERDRPDRSAFDAAVFNFGYLTTQRAVVPKWLWASRGLAPEQVGMQVGAVLDMLNTVISNKRAALREQHGGAGHGSEGPKDFIDFLLSMDASGDDKFTHEEIVDECVTFYLGAQGTTPGTLGFLIYELCKNPALVERLQAELDEELGADGKGNVAGEFKSKLLHNMVLEALRLHPSFNPATRVALRDTTILGHHIRKGTNIRVFPMGLHTNPASWVDPLTFDPDRWDRAGTVPGSFLPFGDGVYHCIGKGIAQTLLKTITACLLYHYSPRLDDPNITVKTNLNSTSIHHLMVEFVPRRSVN</sequence>
<evidence type="ECO:0000313" key="4">
    <source>
        <dbReference type="Proteomes" id="UP000317494"/>
    </source>
</evidence>
<dbReference type="PANTHER" id="PTHR24305">
    <property type="entry name" value="CYTOCHROME P450"/>
    <property type="match status" value="1"/>
</dbReference>
<name>A0A507DTW0_9FUNG</name>
<dbReference type="EMBL" id="QEAN01000001">
    <property type="protein sequence ID" value="TPX54986.1"/>
    <property type="molecule type" value="Genomic_DNA"/>
</dbReference>
<comment type="cofactor">
    <cofactor evidence="2">
        <name>heme</name>
        <dbReference type="ChEBI" id="CHEBI:30413"/>
    </cofactor>
</comment>
<dbReference type="InterPro" id="IPR050121">
    <property type="entry name" value="Cytochrome_P450_monoxygenase"/>
</dbReference>
<proteinExistence type="inferred from homology"/>
<keyword evidence="2" id="KW-0479">Metal-binding</keyword>